<dbReference type="PROSITE" id="PS00136">
    <property type="entry name" value="SUBTILASE_ASP"/>
    <property type="match status" value="1"/>
</dbReference>
<dbReference type="GO" id="GO:0006508">
    <property type="term" value="P:proteolysis"/>
    <property type="evidence" value="ECO:0007669"/>
    <property type="project" value="UniProtKB-KW"/>
</dbReference>
<feature type="active site" description="Charge relay system" evidence="5">
    <location>
        <position position="178"/>
    </location>
</feature>
<dbReference type="EMBL" id="MTYH01000093">
    <property type="protein sequence ID" value="PNP39100.1"/>
    <property type="molecule type" value="Genomic_DNA"/>
</dbReference>
<dbReference type="PANTHER" id="PTHR43806">
    <property type="entry name" value="PEPTIDASE S8"/>
    <property type="match status" value="1"/>
</dbReference>
<evidence type="ECO:0000313" key="10">
    <source>
        <dbReference type="Proteomes" id="UP000236546"/>
    </source>
</evidence>
<keyword evidence="7" id="KW-0732">Signal</keyword>
<dbReference type="SUPFAM" id="SSF52743">
    <property type="entry name" value="Subtilisin-like"/>
    <property type="match status" value="1"/>
</dbReference>
<feature type="chain" id="PRO_5014322545" description="Peptidase S8/S53 domain-containing protein" evidence="7">
    <location>
        <begin position="19"/>
        <end position="519"/>
    </location>
</feature>
<feature type="domain" description="Peptidase S8/S53" evidence="8">
    <location>
        <begin position="145"/>
        <end position="377"/>
    </location>
</feature>
<protein>
    <recommendedName>
        <fullName evidence="8">Peptidase S8/S53 domain-containing protein</fullName>
    </recommendedName>
</protein>
<dbReference type="InterPro" id="IPR050131">
    <property type="entry name" value="Peptidase_S8_subtilisin-like"/>
</dbReference>
<evidence type="ECO:0000256" key="2">
    <source>
        <dbReference type="ARBA" id="ARBA00022670"/>
    </source>
</evidence>
<dbReference type="InterPro" id="IPR036852">
    <property type="entry name" value="Peptidase_S8/S53_dom_sf"/>
</dbReference>
<feature type="signal peptide" evidence="7">
    <location>
        <begin position="1"/>
        <end position="18"/>
    </location>
</feature>
<dbReference type="AlphaFoldDB" id="A0A2K0T0R4"/>
<dbReference type="GO" id="GO:0004252">
    <property type="term" value="F:serine-type endopeptidase activity"/>
    <property type="evidence" value="ECO:0007669"/>
    <property type="project" value="UniProtKB-UniRule"/>
</dbReference>
<evidence type="ECO:0000313" key="9">
    <source>
        <dbReference type="EMBL" id="PNP39100.1"/>
    </source>
</evidence>
<dbReference type="Pfam" id="PF00082">
    <property type="entry name" value="Peptidase_S8"/>
    <property type="match status" value="1"/>
</dbReference>
<dbReference type="OrthoDB" id="10256524at2759"/>
<dbReference type="InterPro" id="IPR000209">
    <property type="entry name" value="Peptidase_S8/S53_dom"/>
</dbReference>
<evidence type="ECO:0000256" key="1">
    <source>
        <dbReference type="ARBA" id="ARBA00011073"/>
    </source>
</evidence>
<evidence type="ECO:0000256" key="3">
    <source>
        <dbReference type="ARBA" id="ARBA00022801"/>
    </source>
</evidence>
<proteinExistence type="inferred from homology"/>
<evidence type="ECO:0000256" key="4">
    <source>
        <dbReference type="ARBA" id="ARBA00022825"/>
    </source>
</evidence>
<reference evidence="9 10" key="1">
    <citation type="submission" date="2017-02" db="EMBL/GenBank/DDBJ databases">
        <title>Genomes of Trichoderma spp. with biocontrol activity.</title>
        <authorList>
            <person name="Gardiner D."/>
            <person name="Kazan K."/>
            <person name="Vos C."/>
            <person name="Harvey P."/>
        </authorList>
    </citation>
    <scope>NUCLEOTIDE SEQUENCE [LARGE SCALE GENOMIC DNA]</scope>
    <source>
        <strain evidence="9 10">A5MH</strain>
    </source>
</reference>
<feature type="active site" description="Charge relay system" evidence="5">
    <location>
        <position position="360"/>
    </location>
</feature>
<dbReference type="PROSITE" id="PS00138">
    <property type="entry name" value="SUBTILASE_SER"/>
    <property type="match status" value="1"/>
</dbReference>
<keyword evidence="3 5" id="KW-0378">Hydrolase</keyword>
<dbReference type="PROSITE" id="PS51892">
    <property type="entry name" value="SUBTILASE"/>
    <property type="match status" value="1"/>
</dbReference>
<gene>
    <name evidence="9" type="ORF">TGAMA5MH_08952</name>
</gene>
<dbReference type="Proteomes" id="UP000236546">
    <property type="component" value="Unassembled WGS sequence"/>
</dbReference>
<dbReference type="InterPro" id="IPR034187">
    <property type="entry name" value="Peptidases_S8_5"/>
</dbReference>
<dbReference type="PRINTS" id="PR00723">
    <property type="entry name" value="SUBTILISIN"/>
</dbReference>
<comment type="caution">
    <text evidence="9">The sequence shown here is derived from an EMBL/GenBank/DDBJ whole genome shotgun (WGS) entry which is preliminary data.</text>
</comment>
<dbReference type="PANTHER" id="PTHR43806:SF66">
    <property type="entry name" value="SERIN ENDOPEPTIDASE"/>
    <property type="match status" value="1"/>
</dbReference>
<keyword evidence="4 5" id="KW-0720">Serine protease</keyword>
<evidence type="ECO:0000256" key="7">
    <source>
        <dbReference type="SAM" id="SignalP"/>
    </source>
</evidence>
<evidence type="ECO:0000256" key="5">
    <source>
        <dbReference type="PROSITE-ProRule" id="PRU01240"/>
    </source>
</evidence>
<evidence type="ECO:0000259" key="8">
    <source>
        <dbReference type="Pfam" id="PF00082"/>
    </source>
</evidence>
<feature type="active site" description="Charge relay system" evidence="5">
    <location>
        <position position="154"/>
    </location>
</feature>
<name>A0A2K0T0R4_9HYPO</name>
<sequence length="519" mass="55371">MPTLSIWSLAALVMGTVSLKPEQKSVADTPTGNVNAATNRYIIEVEHESIPYMARLFAAPSSRNSTYYRQFDCGDVFHGLVVETEIDNVDTLSKFRGVANVWPMKTVPMTSAIQRVKAASEPKYHNYSMHQWTGVDQLHAQGIRGKGATIAIIDTGVDYTHEAVRRPLVDELAPCAKHIYSLAGVMAQAAKLLEVMILLVGVAPEAQVLSFKVFADNPLDTDEDVLIQAFCDAYGAGADIITASIGRPDGFADDPWALIASRIADKGVVVTISAGNEGNTGPFYSSSGANGHNVVSVAAINVTGNPNISTSDPNAAPIPALFTSWGPTNELLLKPDIGAPGFEIVSTVPGNSYESMSGTSMAAPYIAGVAALYISKHGGRELHGPGFAKMLANRIVSSGISIGWAAGDVDSRFRAPPFQVGTGLVNALKVINHVTQLSFEPFSLSDLVQLRPKWSVDISNSGNQTVAYSFELEPQAGVEILDPHYGIKTAYQLEPIQIVPPVSLPEDIILAPGETRQVE</sequence>
<dbReference type="InterPro" id="IPR015500">
    <property type="entry name" value="Peptidase_S8_subtilisin-rel"/>
</dbReference>
<evidence type="ECO:0000256" key="6">
    <source>
        <dbReference type="RuleBase" id="RU003355"/>
    </source>
</evidence>
<comment type="similarity">
    <text evidence="1 5 6">Belongs to the peptidase S8 family.</text>
</comment>
<dbReference type="InterPro" id="IPR023827">
    <property type="entry name" value="Peptidase_S8_Asp-AS"/>
</dbReference>
<keyword evidence="2 5" id="KW-0645">Protease</keyword>
<dbReference type="InterPro" id="IPR023828">
    <property type="entry name" value="Peptidase_S8_Ser-AS"/>
</dbReference>
<dbReference type="CDD" id="cd07489">
    <property type="entry name" value="Peptidases_S8_5"/>
    <property type="match status" value="1"/>
</dbReference>
<accession>A0A2K0T0R4</accession>
<organism evidence="9 10">
    <name type="scientific">Trichoderma gamsii</name>
    <dbReference type="NCBI Taxonomy" id="398673"/>
    <lineage>
        <taxon>Eukaryota</taxon>
        <taxon>Fungi</taxon>
        <taxon>Dikarya</taxon>
        <taxon>Ascomycota</taxon>
        <taxon>Pezizomycotina</taxon>
        <taxon>Sordariomycetes</taxon>
        <taxon>Hypocreomycetidae</taxon>
        <taxon>Hypocreales</taxon>
        <taxon>Hypocreaceae</taxon>
        <taxon>Trichoderma</taxon>
    </lineage>
</organism>
<dbReference type="Gene3D" id="3.40.50.200">
    <property type="entry name" value="Peptidase S8/S53 domain"/>
    <property type="match status" value="1"/>
</dbReference>